<proteinExistence type="inferred from homology"/>
<dbReference type="InterPro" id="IPR042255">
    <property type="entry name" value="EutC_N"/>
</dbReference>
<evidence type="ECO:0000256" key="3">
    <source>
        <dbReference type="ARBA" id="ARBA00023285"/>
    </source>
</evidence>
<dbReference type="RefSeq" id="WP_238386627.1">
    <property type="nucleotide sequence ID" value="NZ_FOBB01000005.1"/>
</dbReference>
<evidence type="ECO:0000256" key="2">
    <source>
        <dbReference type="ARBA" id="ARBA00023239"/>
    </source>
</evidence>
<dbReference type="STRING" id="573321.SAMN04488505_10514"/>
<dbReference type="Gene3D" id="1.10.30.40">
    <property type="entry name" value="Ethanolamine ammonia-lyase light chain (EutC), N-terminal domain"/>
    <property type="match status" value="1"/>
</dbReference>
<feature type="binding site" evidence="5">
    <location>
        <position position="171"/>
    </location>
    <ligand>
        <name>adenosylcob(III)alamin</name>
        <dbReference type="ChEBI" id="CHEBI:18408"/>
    </ligand>
</feature>
<evidence type="ECO:0000256" key="1">
    <source>
        <dbReference type="ARBA" id="ARBA00022628"/>
    </source>
</evidence>
<evidence type="ECO:0000313" key="6">
    <source>
        <dbReference type="EMBL" id="SEM55115.1"/>
    </source>
</evidence>
<dbReference type="GO" id="GO:0008851">
    <property type="term" value="F:ethanolamine ammonia-lyase activity"/>
    <property type="evidence" value="ECO:0007669"/>
    <property type="project" value="UniProtKB-UniRule"/>
</dbReference>
<comment type="pathway">
    <text evidence="5">Amine and polyamine degradation; ethanolamine degradation.</text>
</comment>
<dbReference type="EC" id="4.3.1.7" evidence="5"/>
<dbReference type="InterPro" id="IPR009246">
    <property type="entry name" value="EutC"/>
</dbReference>
<comment type="function">
    <text evidence="5">Catalyzes the deamination of various vicinal amino-alcohols to oxo compounds. Allows this organism to utilize ethanolamine as the sole source of nitrogen and carbon in the presence of external vitamin B12.</text>
</comment>
<dbReference type="GO" id="GO:0006520">
    <property type="term" value="P:amino acid metabolic process"/>
    <property type="evidence" value="ECO:0007669"/>
    <property type="project" value="InterPro"/>
</dbReference>
<dbReference type="AlphaFoldDB" id="A0A1H7ZA33"/>
<dbReference type="PANTHER" id="PTHR39330">
    <property type="entry name" value="ETHANOLAMINE AMMONIA-LYASE LIGHT CHAIN"/>
    <property type="match status" value="1"/>
</dbReference>
<comment type="catalytic activity">
    <reaction evidence="5">
        <text>ethanolamine = acetaldehyde + NH4(+)</text>
        <dbReference type="Rhea" id="RHEA:15313"/>
        <dbReference type="ChEBI" id="CHEBI:15343"/>
        <dbReference type="ChEBI" id="CHEBI:28938"/>
        <dbReference type="ChEBI" id="CHEBI:57603"/>
        <dbReference type="EC" id="4.3.1.7"/>
    </reaction>
</comment>
<evidence type="ECO:0000256" key="5">
    <source>
        <dbReference type="HAMAP-Rule" id="MF_00601"/>
    </source>
</evidence>
<reference evidence="6 7" key="1">
    <citation type="submission" date="2016-10" db="EMBL/GenBank/DDBJ databases">
        <authorList>
            <person name="de Groot N.N."/>
        </authorList>
    </citation>
    <scope>NUCLEOTIDE SEQUENCE [LARGE SCALE GENOMIC DNA]</scope>
    <source>
        <strain evidence="6 7">DSM 21039</strain>
    </source>
</reference>
<organism evidence="6 7">
    <name type="scientific">Chitinophaga rupis</name>
    <dbReference type="NCBI Taxonomy" id="573321"/>
    <lineage>
        <taxon>Bacteria</taxon>
        <taxon>Pseudomonadati</taxon>
        <taxon>Bacteroidota</taxon>
        <taxon>Chitinophagia</taxon>
        <taxon>Chitinophagales</taxon>
        <taxon>Chitinophagaceae</taxon>
        <taxon>Chitinophaga</taxon>
    </lineage>
</organism>
<comment type="cofactor">
    <cofactor evidence="5">
        <name>adenosylcob(III)alamin</name>
        <dbReference type="ChEBI" id="CHEBI:18408"/>
    </cofactor>
    <text evidence="5">Binds between the large and small subunits.</text>
</comment>
<dbReference type="Gene3D" id="3.40.50.11240">
    <property type="entry name" value="Ethanolamine ammonia-lyase light chain (EutC)"/>
    <property type="match status" value="1"/>
</dbReference>
<gene>
    <name evidence="5" type="primary">eutC</name>
    <name evidence="6" type="ORF">SAMN04488505_10514</name>
</gene>
<dbReference type="Pfam" id="PF05985">
    <property type="entry name" value="EutC"/>
    <property type="match status" value="1"/>
</dbReference>
<name>A0A1H7ZA33_9BACT</name>
<comment type="similarity">
    <text evidence="5">Belongs to the EutC family.</text>
</comment>
<dbReference type="Proteomes" id="UP000198984">
    <property type="component" value="Unassembled WGS sequence"/>
</dbReference>
<dbReference type="EMBL" id="FOBB01000005">
    <property type="protein sequence ID" value="SEM55115.1"/>
    <property type="molecule type" value="Genomic_DNA"/>
</dbReference>
<dbReference type="PIRSF" id="PIRSF018982">
    <property type="entry name" value="EutC"/>
    <property type="match status" value="1"/>
</dbReference>
<accession>A0A1H7ZA33</accession>
<keyword evidence="3 5" id="KW-0170">Cobalt</keyword>
<dbReference type="PANTHER" id="PTHR39330:SF1">
    <property type="entry name" value="ETHANOLAMINE AMMONIA-LYASE SMALL SUBUNIT"/>
    <property type="match status" value="1"/>
</dbReference>
<evidence type="ECO:0000256" key="4">
    <source>
        <dbReference type="ARBA" id="ARBA00024446"/>
    </source>
</evidence>
<dbReference type="NCBIfam" id="NF003971">
    <property type="entry name" value="PRK05465.1"/>
    <property type="match status" value="1"/>
</dbReference>
<dbReference type="UniPathway" id="UPA00560"/>
<feature type="binding site" evidence="5">
    <location>
        <position position="221"/>
    </location>
    <ligand>
        <name>adenosylcob(III)alamin</name>
        <dbReference type="ChEBI" id="CHEBI:18408"/>
    </ligand>
</feature>
<comment type="subunit">
    <text evidence="5">The basic unit is a heterodimer which dimerizes to form tetramers. The heterotetramers trimerize; 6 large subunits form a core ring with 6 small subunits projecting outwards.</text>
</comment>
<keyword evidence="7" id="KW-1185">Reference proteome</keyword>
<keyword evidence="2 5" id="KW-0456">Lyase</keyword>
<evidence type="ECO:0000313" key="7">
    <source>
        <dbReference type="Proteomes" id="UP000198984"/>
    </source>
</evidence>
<dbReference type="GO" id="GO:0009350">
    <property type="term" value="C:ethanolamine ammonia-lyase complex"/>
    <property type="evidence" value="ECO:0007669"/>
    <property type="project" value="UniProtKB-UniRule"/>
</dbReference>
<dbReference type="GO" id="GO:0031419">
    <property type="term" value="F:cobalamin binding"/>
    <property type="evidence" value="ECO:0007669"/>
    <property type="project" value="UniProtKB-UniRule"/>
</dbReference>
<dbReference type="GO" id="GO:0031471">
    <property type="term" value="C:ethanolamine degradation polyhedral organelle"/>
    <property type="evidence" value="ECO:0007669"/>
    <property type="project" value="UniProtKB-UniRule"/>
</dbReference>
<feature type="binding site" evidence="5">
    <location>
        <position position="192"/>
    </location>
    <ligand>
        <name>adenosylcob(III)alamin</name>
        <dbReference type="ChEBI" id="CHEBI:18408"/>
    </ligand>
</feature>
<dbReference type="GO" id="GO:0046336">
    <property type="term" value="P:ethanolamine catabolic process"/>
    <property type="evidence" value="ECO:0007669"/>
    <property type="project" value="UniProtKB-UniRule"/>
</dbReference>
<dbReference type="HAMAP" id="MF_00601">
    <property type="entry name" value="EutC"/>
    <property type="match status" value="1"/>
</dbReference>
<dbReference type="InterPro" id="IPR042251">
    <property type="entry name" value="EutC_C"/>
</dbReference>
<keyword evidence="1 5" id="KW-0846">Cobalamin</keyword>
<protein>
    <recommendedName>
        <fullName evidence="5">Ethanolamine ammonia-lyase small subunit</fullName>
        <shortName evidence="5">EAL small subunit</shortName>
        <ecNumber evidence="5">4.3.1.7</ecNumber>
    </recommendedName>
</protein>
<comment type="subcellular location">
    <subcellularLocation>
        <location evidence="5">Bacterial microcompartment</location>
    </subcellularLocation>
</comment>
<keyword evidence="4 5" id="KW-1283">Bacterial microcompartment</keyword>
<sequence>MHKQQCSATTKRTPASIIINYSFMADPWIQLKSFTPARIALGRTGTAIPLKEVLQFRMAHAHARDAVYSLADVKTLQDQLSVFQLPVHVLHSSAADRHEYLQRPDKGRKLDESSAQLLTATSSDVAIIIADGLSATAVNKHAVPLLQQLIPLIQGAGMSIAPICLVQQGRVAVGDEVAALLQAKAAIMLIGERPGLSSPDSLGMYLTYRPKVGLTDEARNCISNIREAGLSYEAAAAKTFYLLREAVRLQLSGVQLKDNEHLLS</sequence>